<dbReference type="AlphaFoldDB" id="A0A5C7G206"/>
<organism evidence="1 2">
    <name type="scientific">Massilia arenae</name>
    <dbReference type="NCBI Taxonomy" id="2603288"/>
    <lineage>
        <taxon>Bacteria</taxon>
        <taxon>Pseudomonadati</taxon>
        <taxon>Pseudomonadota</taxon>
        <taxon>Betaproteobacteria</taxon>
        <taxon>Burkholderiales</taxon>
        <taxon>Oxalobacteraceae</taxon>
        <taxon>Telluria group</taxon>
        <taxon>Massilia</taxon>
    </lineage>
</organism>
<gene>
    <name evidence="1" type="ORF">FVD38_09870</name>
</gene>
<accession>A0A5C7G206</accession>
<dbReference type="EMBL" id="VPFD01000009">
    <property type="protein sequence ID" value="TXF99984.1"/>
    <property type="molecule type" value="Genomic_DNA"/>
</dbReference>
<evidence type="ECO:0000313" key="2">
    <source>
        <dbReference type="Proteomes" id="UP000321413"/>
    </source>
</evidence>
<protein>
    <recommendedName>
        <fullName evidence="3">HNH endonuclease</fullName>
    </recommendedName>
</protein>
<keyword evidence="2" id="KW-1185">Reference proteome</keyword>
<proteinExistence type="predicted"/>
<comment type="caution">
    <text evidence="1">The sequence shown here is derived from an EMBL/GenBank/DDBJ whole genome shotgun (WGS) entry which is preliminary data.</text>
</comment>
<evidence type="ECO:0000313" key="1">
    <source>
        <dbReference type="EMBL" id="TXF99984.1"/>
    </source>
</evidence>
<reference evidence="1 2" key="1">
    <citation type="submission" date="2019-08" db="EMBL/GenBank/DDBJ databases">
        <title>Massilia golmudensis sp. nov., isolated from sand in the Qinghai-Tibetan Plateau.</title>
        <authorList>
            <person name="Zhang B."/>
        </authorList>
    </citation>
    <scope>NUCLEOTIDE SEQUENCE [LARGE SCALE GENOMIC DNA]</scope>
    <source>
        <strain evidence="1 2">GEM5</strain>
    </source>
</reference>
<sequence length="275" mass="31786">MSDQKKNNTATKKQLGVRHIKLLWGRAAQRCAICQSELTADGETAGADSYVLGEQAHIAGENPGSARYDVTLSPTYVNSYANLILLCRNHHGEVDKNEDAWPPSRLHKLKADHESWVRTQFQNLNNVFRHRDLRTLEDLMSNVYTADLCRIYNDLPRKILQRDLYFNELFNNAINAPSFHLFNTTVNDIVLRAQEAWNRCYDHLEQYRASDERRFFSNPGDAPLSPEQQGPWGEIEQASSDFIYAMDDLIGEIKTRFQEIDLVETDRRAANRWLR</sequence>
<name>A0A5C7G206_9BURK</name>
<dbReference type="Proteomes" id="UP000321413">
    <property type="component" value="Unassembled WGS sequence"/>
</dbReference>
<dbReference type="RefSeq" id="WP_147934661.1">
    <property type="nucleotide sequence ID" value="NZ_VPFD01000009.1"/>
</dbReference>
<evidence type="ECO:0008006" key="3">
    <source>
        <dbReference type="Google" id="ProtNLM"/>
    </source>
</evidence>